<organism evidence="2 3">
    <name type="scientific">Rhodopirellula baltica (strain DSM 10527 / NCIMB 13988 / SH1)</name>
    <dbReference type="NCBI Taxonomy" id="243090"/>
    <lineage>
        <taxon>Bacteria</taxon>
        <taxon>Pseudomonadati</taxon>
        <taxon>Planctomycetota</taxon>
        <taxon>Planctomycetia</taxon>
        <taxon>Pirellulales</taxon>
        <taxon>Pirellulaceae</taxon>
        <taxon>Rhodopirellula</taxon>
    </lineage>
</organism>
<keyword evidence="3" id="KW-1185">Reference proteome</keyword>
<evidence type="ECO:0000313" key="3">
    <source>
        <dbReference type="Proteomes" id="UP000001025"/>
    </source>
</evidence>
<feature type="compositionally biased region" description="Polar residues" evidence="1">
    <location>
        <begin position="33"/>
        <end position="44"/>
    </location>
</feature>
<dbReference type="KEGG" id="rba:RB5549"/>
<reference evidence="2 3" key="1">
    <citation type="journal article" date="2003" name="Proc. Natl. Acad. Sci. U.S.A.">
        <title>Complete genome sequence of the marine planctomycete Pirellula sp. strain 1.</title>
        <authorList>
            <person name="Gloeckner F.O."/>
            <person name="Kube M."/>
            <person name="Bauer M."/>
            <person name="Teeling H."/>
            <person name="Lombardot T."/>
            <person name="Ludwig W."/>
            <person name="Gade D."/>
            <person name="Beck A."/>
            <person name="Borzym K."/>
            <person name="Heitmann K."/>
            <person name="Rabus R."/>
            <person name="Schlesner H."/>
            <person name="Amann R."/>
            <person name="Reinhardt R."/>
        </authorList>
    </citation>
    <scope>NUCLEOTIDE SEQUENCE [LARGE SCALE GENOMIC DNA]</scope>
    <source>
        <strain evidence="3">DSM 10527 / NCIMB 13988 / SH1</strain>
    </source>
</reference>
<dbReference type="Proteomes" id="UP000001025">
    <property type="component" value="Chromosome"/>
</dbReference>
<sequence length="95" mass="10540">MTEAPLQSEQSANFDRHSNRSGSGWESFAAGHSDQSGLPGTPNVTIVPTLTNHLVQRWTAPERRIPRPNCSKFAGTGLWLFVSEGRTLHHDLPKY</sequence>
<evidence type="ECO:0000313" key="2">
    <source>
        <dbReference type="EMBL" id="CAD74301.1"/>
    </source>
</evidence>
<dbReference type="EnsemblBacteria" id="CAD74301">
    <property type="protein sequence ID" value="CAD74301"/>
    <property type="gene ID" value="RB5549"/>
</dbReference>
<dbReference type="EMBL" id="BX294142">
    <property type="protein sequence ID" value="CAD74301.1"/>
    <property type="molecule type" value="Genomic_DNA"/>
</dbReference>
<accession>Q7URN7</accession>
<dbReference type="HOGENOM" id="CLU_2370867_0_0_0"/>
<name>Q7URN7_RHOBA</name>
<feature type="compositionally biased region" description="Polar residues" evidence="1">
    <location>
        <begin position="1"/>
        <end position="13"/>
    </location>
</feature>
<proteinExistence type="predicted"/>
<protein>
    <submittedName>
        <fullName evidence="2">Uncharacterized protein</fullName>
    </submittedName>
</protein>
<dbReference type="AlphaFoldDB" id="Q7URN7"/>
<dbReference type="InParanoid" id="Q7URN7"/>
<feature type="region of interest" description="Disordered" evidence="1">
    <location>
        <begin position="1"/>
        <end position="44"/>
    </location>
</feature>
<evidence type="ECO:0000256" key="1">
    <source>
        <dbReference type="SAM" id="MobiDB-lite"/>
    </source>
</evidence>
<gene>
    <name evidence="2" type="ordered locus">RB5549</name>
</gene>
<dbReference type="STRING" id="243090.RB5549"/>